<dbReference type="InterPro" id="IPR001353">
    <property type="entry name" value="Proteasome_sua/b"/>
</dbReference>
<dbReference type="PANTHER" id="PTHR32194">
    <property type="entry name" value="METALLOPROTEASE TLDD"/>
    <property type="match status" value="1"/>
</dbReference>
<keyword evidence="6 14" id="KW-0888">Threonine protease</keyword>
<dbReference type="GO" id="GO:0009376">
    <property type="term" value="C:HslUV protease complex"/>
    <property type="evidence" value="ECO:0007669"/>
    <property type="project" value="UniProtKB-UniRule"/>
</dbReference>
<dbReference type="PANTHER" id="PTHR32194:SF0">
    <property type="entry name" value="ATP-DEPENDENT PROTEASE SUBUNIT HSLV"/>
    <property type="match status" value="1"/>
</dbReference>
<dbReference type="Pfam" id="PF00227">
    <property type="entry name" value="Proteasome"/>
    <property type="match status" value="1"/>
</dbReference>
<feature type="binding site" evidence="14">
    <location>
        <position position="232"/>
    </location>
    <ligand>
        <name>Na(+)</name>
        <dbReference type="ChEBI" id="CHEBI:29101"/>
    </ligand>
</feature>
<gene>
    <name evidence="14 15" type="primary">hslV</name>
    <name evidence="15" type="ORF">LHGZ1_0004</name>
</gene>
<dbReference type="InterPro" id="IPR022281">
    <property type="entry name" value="ATP-dep_Prtase_HsIV_su"/>
</dbReference>
<feature type="active site" evidence="14">
    <location>
        <position position="71"/>
    </location>
</feature>
<evidence type="ECO:0000256" key="11">
    <source>
        <dbReference type="ARBA" id="ARBA00064434"/>
    </source>
</evidence>
<keyword evidence="3 14" id="KW-0963">Cytoplasm</keyword>
<comment type="subunit">
    <text evidence="11 14">A double ring-shaped homohexamer of HslV is capped on each side by a ring-shaped HslU homohexamer. The assembly of the HslU/HslV complex is dependent on binding of ATP.</text>
</comment>
<dbReference type="NCBIfam" id="NF003964">
    <property type="entry name" value="PRK05456.1"/>
    <property type="match status" value="1"/>
</dbReference>
<evidence type="ECO:0000256" key="1">
    <source>
        <dbReference type="ARBA" id="ARBA00004496"/>
    </source>
</evidence>
<comment type="activity regulation">
    <text evidence="14">Allosterically activated by HslU binding.</text>
</comment>
<keyword evidence="7 14" id="KW-0479">Metal-binding</keyword>
<dbReference type="Proteomes" id="UP000197424">
    <property type="component" value="Chromosome"/>
</dbReference>
<dbReference type="SUPFAM" id="SSF56235">
    <property type="entry name" value="N-terminal nucleophile aminohydrolases (Ntn hydrolases)"/>
    <property type="match status" value="1"/>
</dbReference>
<dbReference type="HAMAP" id="MF_00248">
    <property type="entry name" value="HslV"/>
    <property type="match status" value="1"/>
</dbReference>
<evidence type="ECO:0000256" key="9">
    <source>
        <dbReference type="ARBA" id="ARBA00023053"/>
    </source>
</evidence>
<accession>A0A248LEC3</accession>
<keyword evidence="4 14" id="KW-0021">Allosteric enzyme</keyword>
<comment type="function">
    <text evidence="14">Protease subunit of a proteasome-like degradation complex believed to be a general protein degrading machinery.</text>
</comment>
<name>A0A248LEC3_9NEIS</name>
<dbReference type="Gene3D" id="3.60.20.10">
    <property type="entry name" value="Glutamine Phosphoribosylpyrophosphate, subunit 1, domain 1"/>
    <property type="match status" value="1"/>
</dbReference>
<organism evidence="15 16">
    <name type="scientific">Laribacter hongkongensis</name>
    <dbReference type="NCBI Taxonomy" id="168471"/>
    <lineage>
        <taxon>Bacteria</taxon>
        <taxon>Pseudomonadati</taxon>
        <taxon>Pseudomonadota</taxon>
        <taxon>Betaproteobacteria</taxon>
        <taxon>Neisseriales</taxon>
        <taxon>Aquaspirillaceae</taxon>
        <taxon>Laribacter</taxon>
    </lineage>
</organism>
<dbReference type="CDD" id="cd01913">
    <property type="entry name" value="protease_HslV"/>
    <property type="match status" value="1"/>
</dbReference>
<dbReference type="GO" id="GO:0004298">
    <property type="term" value="F:threonine-type endopeptidase activity"/>
    <property type="evidence" value="ECO:0007669"/>
    <property type="project" value="UniProtKB-KW"/>
</dbReference>
<evidence type="ECO:0000313" key="15">
    <source>
        <dbReference type="EMBL" id="ASJ22835.1"/>
    </source>
</evidence>
<dbReference type="InterPro" id="IPR023333">
    <property type="entry name" value="Proteasome_suB-type"/>
</dbReference>
<evidence type="ECO:0000313" key="16">
    <source>
        <dbReference type="Proteomes" id="UP000197424"/>
    </source>
</evidence>
<dbReference type="GO" id="GO:0046872">
    <property type="term" value="F:metal ion binding"/>
    <property type="evidence" value="ECO:0007669"/>
    <property type="project" value="UniProtKB-KW"/>
</dbReference>
<evidence type="ECO:0000256" key="7">
    <source>
        <dbReference type="ARBA" id="ARBA00022723"/>
    </source>
</evidence>
<comment type="catalytic activity">
    <reaction evidence="10 14">
        <text>ATP-dependent cleavage of peptide bonds with broad specificity.</text>
        <dbReference type="EC" id="3.4.25.2"/>
    </reaction>
</comment>
<dbReference type="GO" id="GO:0051603">
    <property type="term" value="P:proteolysis involved in protein catabolic process"/>
    <property type="evidence" value="ECO:0007669"/>
    <property type="project" value="InterPro"/>
</dbReference>
<evidence type="ECO:0000256" key="14">
    <source>
        <dbReference type="HAMAP-Rule" id="MF_00248"/>
    </source>
</evidence>
<evidence type="ECO:0000256" key="2">
    <source>
        <dbReference type="ARBA" id="ARBA00006053"/>
    </source>
</evidence>
<comment type="subcellular location">
    <subcellularLocation>
        <location evidence="1 14">Cytoplasm</location>
    </subcellularLocation>
</comment>
<reference evidence="16" key="1">
    <citation type="submission" date="2017-06" db="EMBL/GenBank/DDBJ databases">
        <title>Whole genome sequence of Laribacter hongkongensis LHGZ1.</title>
        <authorList>
            <person name="Chen D."/>
            <person name="Wu H."/>
            <person name="Chen J."/>
        </authorList>
    </citation>
    <scope>NUCLEOTIDE SEQUENCE [LARGE SCALE GENOMIC DNA]</scope>
    <source>
        <strain evidence="16">LHGZ1</strain>
    </source>
</reference>
<keyword evidence="5 14" id="KW-0645">Protease</keyword>
<evidence type="ECO:0000256" key="12">
    <source>
        <dbReference type="ARBA" id="ARBA00066335"/>
    </source>
</evidence>
<dbReference type="AlphaFoldDB" id="A0A248LEC3"/>
<dbReference type="GO" id="GO:0005839">
    <property type="term" value="C:proteasome core complex"/>
    <property type="evidence" value="ECO:0007669"/>
    <property type="project" value="InterPro"/>
</dbReference>
<dbReference type="EC" id="3.4.25.2" evidence="12 14"/>
<evidence type="ECO:0000256" key="10">
    <source>
        <dbReference type="ARBA" id="ARBA00052385"/>
    </source>
</evidence>
<evidence type="ECO:0000256" key="8">
    <source>
        <dbReference type="ARBA" id="ARBA00022801"/>
    </source>
</evidence>
<keyword evidence="8 14" id="KW-0378">Hydrolase</keyword>
<proteinExistence type="inferred from homology"/>
<evidence type="ECO:0000256" key="6">
    <source>
        <dbReference type="ARBA" id="ARBA00022698"/>
    </source>
</evidence>
<dbReference type="FunFam" id="3.60.20.10:FF:000002">
    <property type="entry name" value="ATP-dependent protease subunit HslV"/>
    <property type="match status" value="1"/>
</dbReference>
<comment type="similarity">
    <text evidence="2 14">Belongs to the peptidase T1B family. HslV subfamily.</text>
</comment>
<feature type="binding site" evidence="14">
    <location>
        <position position="229"/>
    </location>
    <ligand>
        <name>Na(+)</name>
        <dbReference type="ChEBI" id="CHEBI:29101"/>
    </ligand>
</feature>
<keyword evidence="9 14" id="KW-0915">Sodium</keyword>
<evidence type="ECO:0000256" key="5">
    <source>
        <dbReference type="ARBA" id="ARBA00022670"/>
    </source>
</evidence>
<dbReference type="InterPro" id="IPR029055">
    <property type="entry name" value="Ntn_hydrolases_N"/>
</dbReference>
<dbReference type="NCBIfam" id="TIGR03692">
    <property type="entry name" value="ATP_dep_HslV"/>
    <property type="match status" value="1"/>
</dbReference>
<evidence type="ECO:0000256" key="4">
    <source>
        <dbReference type="ARBA" id="ARBA00022533"/>
    </source>
</evidence>
<dbReference type="EMBL" id="CP022115">
    <property type="protein sequence ID" value="ASJ22835.1"/>
    <property type="molecule type" value="Genomic_DNA"/>
</dbReference>
<sequence length="241" mass="26093">MGAILNKRCNGRDYTPLVPPFRTRLLQSGRHGFISIPSSPPCAVPYLIWRDAAPAASPVFQEHSMQQFDGTTIVSVRRGNQVALGGDGQVTLGNIVIKATARKVRRLFNDTVLAGFAGGTADAFTLIERFEAKLQKYQGNLTISAIELAKDWRSDRALRRLEAMLIVADLERTLVITGNGDVLEPEQGIAAIGSGGAYAQSAARALLENTELPPADIVKKSLEIAGDICIYTNHNHVIETL</sequence>
<protein>
    <recommendedName>
        <fullName evidence="13 14">ATP-dependent protease subunit HslV</fullName>
        <ecNumber evidence="12 14">3.4.25.2</ecNumber>
    </recommendedName>
</protein>
<feature type="binding site" evidence="14">
    <location>
        <position position="226"/>
    </location>
    <ligand>
        <name>Na(+)</name>
        <dbReference type="ChEBI" id="CHEBI:29101"/>
    </ligand>
</feature>
<dbReference type="PROSITE" id="PS51476">
    <property type="entry name" value="PROTEASOME_BETA_2"/>
    <property type="match status" value="1"/>
</dbReference>
<evidence type="ECO:0000256" key="13">
    <source>
        <dbReference type="ARBA" id="ARBA00074399"/>
    </source>
</evidence>
<evidence type="ECO:0000256" key="3">
    <source>
        <dbReference type="ARBA" id="ARBA00022490"/>
    </source>
</evidence>